<organism evidence="16 17">
    <name type="scientific">Rhodospirillum centenum (strain ATCC 51521 / SW)</name>
    <dbReference type="NCBI Taxonomy" id="414684"/>
    <lineage>
        <taxon>Bacteria</taxon>
        <taxon>Pseudomonadati</taxon>
        <taxon>Pseudomonadota</taxon>
        <taxon>Alphaproteobacteria</taxon>
        <taxon>Rhodospirillales</taxon>
        <taxon>Rhodospirillaceae</taxon>
        <taxon>Rhodospirillum</taxon>
    </lineage>
</organism>
<keyword evidence="5 13" id="KW-0547">Nucleotide-binding</keyword>
<evidence type="ECO:0000256" key="9">
    <source>
        <dbReference type="ARBA" id="ARBA00022840"/>
    </source>
</evidence>
<evidence type="ECO:0000256" key="5">
    <source>
        <dbReference type="ARBA" id="ARBA00022741"/>
    </source>
</evidence>
<comment type="pathway">
    <text evidence="13">Lipid metabolism; malonyl-CoA biosynthesis; malonyl-CoA from acetyl-CoA: step 1/1.</text>
</comment>
<dbReference type="InterPro" id="IPR029045">
    <property type="entry name" value="ClpP/crotonase-like_dom_sf"/>
</dbReference>
<dbReference type="HAMAP" id="MF_01395">
    <property type="entry name" value="AcetylCoA_CT_beta"/>
    <property type="match status" value="1"/>
</dbReference>
<dbReference type="GO" id="GO:2001295">
    <property type="term" value="P:malonyl-CoA biosynthetic process"/>
    <property type="evidence" value="ECO:0007669"/>
    <property type="project" value="UniProtKB-UniRule"/>
</dbReference>
<dbReference type="InterPro" id="IPR000438">
    <property type="entry name" value="Acetyl_CoA_COase_Trfase_b_su"/>
</dbReference>
<comment type="subunit">
    <text evidence="13">Acetyl-CoA carboxylase is a heterohexamer composed of biotin carboxyl carrier protein (AccB), biotin carboxylase (AccC) and two subunits each of ACCase subunit alpha (AccA) and ACCase subunit beta (AccD).</text>
</comment>
<comment type="similarity">
    <text evidence="13">Belongs to the AccD/PCCB family.</text>
</comment>
<feature type="zinc finger region" description="C4-type" evidence="13">
    <location>
        <begin position="30"/>
        <end position="52"/>
    </location>
</feature>
<dbReference type="GO" id="GO:0008270">
    <property type="term" value="F:zinc ion binding"/>
    <property type="evidence" value="ECO:0007669"/>
    <property type="project" value="UniProtKB-UniRule"/>
</dbReference>
<dbReference type="eggNOG" id="COG0777">
    <property type="taxonomic scope" value="Bacteria"/>
</dbReference>
<evidence type="ECO:0000256" key="7">
    <source>
        <dbReference type="ARBA" id="ARBA00022832"/>
    </source>
</evidence>
<feature type="binding site" evidence="13">
    <location>
        <position position="30"/>
    </location>
    <ligand>
        <name>Zn(2+)</name>
        <dbReference type="ChEBI" id="CHEBI:29105"/>
    </ligand>
</feature>
<keyword evidence="6 13" id="KW-0863">Zinc-finger</keyword>
<evidence type="ECO:0000256" key="13">
    <source>
        <dbReference type="HAMAP-Rule" id="MF_01395"/>
    </source>
</evidence>
<keyword evidence="9 13" id="KW-0067">ATP-binding</keyword>
<dbReference type="KEGG" id="rce:RC1_2833"/>
<evidence type="ECO:0000256" key="3">
    <source>
        <dbReference type="ARBA" id="ARBA00022679"/>
    </source>
</evidence>
<proteinExistence type="inferred from homology"/>
<dbReference type="Pfam" id="PF17848">
    <property type="entry name" value="Zn_ribbon_ACC"/>
    <property type="match status" value="1"/>
</dbReference>
<dbReference type="PRINTS" id="PR01070">
    <property type="entry name" value="ACCCTRFRASEB"/>
</dbReference>
<dbReference type="PANTHER" id="PTHR42995:SF5">
    <property type="entry name" value="ACETYL-COENZYME A CARBOXYLASE CARBOXYL TRANSFERASE SUBUNIT BETA, CHLOROPLASTIC"/>
    <property type="match status" value="1"/>
</dbReference>
<feature type="binding site" evidence="13">
    <location>
        <position position="52"/>
    </location>
    <ligand>
        <name>Zn(2+)</name>
        <dbReference type="ChEBI" id="CHEBI:29105"/>
    </ligand>
</feature>
<dbReference type="GO" id="GO:0006633">
    <property type="term" value="P:fatty acid biosynthetic process"/>
    <property type="evidence" value="ECO:0007669"/>
    <property type="project" value="UniProtKB-KW"/>
</dbReference>
<dbReference type="UniPathway" id="UPA00655">
    <property type="reaction ID" value="UER00711"/>
</dbReference>
<dbReference type="EMBL" id="CP000613">
    <property type="protein sequence ID" value="ACJ00205.1"/>
    <property type="molecule type" value="Genomic_DNA"/>
</dbReference>
<feature type="compositionally biased region" description="Pro residues" evidence="14">
    <location>
        <begin position="302"/>
        <end position="315"/>
    </location>
</feature>
<dbReference type="Pfam" id="PF01039">
    <property type="entry name" value="Carboxyl_trans"/>
    <property type="match status" value="1"/>
</dbReference>
<protein>
    <recommendedName>
        <fullName evidence="13">Acetyl-coenzyme A carboxylase carboxyl transferase subunit beta</fullName>
        <shortName evidence="13">ACCase subunit beta</shortName>
        <shortName evidence="13">Acetyl-CoA carboxylase carboxyltransferase subunit beta</shortName>
        <ecNumber evidence="13">2.1.3.15</ecNumber>
    </recommendedName>
</protein>
<keyword evidence="4 13" id="KW-0479">Metal-binding</keyword>
<keyword evidence="17" id="KW-1185">Reference proteome</keyword>
<dbReference type="InterPro" id="IPR034733">
    <property type="entry name" value="AcCoA_carboxyl_beta"/>
</dbReference>
<keyword evidence="7 13" id="KW-0276">Fatty acid metabolism</keyword>
<keyword evidence="2 13" id="KW-0444">Lipid biosynthesis</keyword>
<feature type="binding site" evidence="13">
    <location>
        <position position="49"/>
    </location>
    <ligand>
        <name>Zn(2+)</name>
        <dbReference type="ChEBI" id="CHEBI:29105"/>
    </ligand>
</feature>
<dbReference type="PANTHER" id="PTHR42995">
    <property type="entry name" value="ACETYL-COENZYME A CARBOXYLASE CARBOXYL TRANSFERASE SUBUNIT BETA, CHLOROPLASTIC"/>
    <property type="match status" value="1"/>
</dbReference>
<reference evidence="16 17" key="1">
    <citation type="journal article" date="2010" name="BMC Genomics">
        <title>Metabolic flexibility revealed in the genome of the cyst-forming alpha-1 proteobacterium Rhodospirillum centenum.</title>
        <authorList>
            <person name="Lu Y.K."/>
            <person name="Marden J."/>
            <person name="Han M."/>
            <person name="Swingley W.D."/>
            <person name="Mastrian S.D."/>
            <person name="Chowdhury S.R."/>
            <person name="Hao J."/>
            <person name="Helmy T."/>
            <person name="Kim S."/>
            <person name="Kurdoglu A.A."/>
            <person name="Matthies H.J."/>
            <person name="Rollo D."/>
            <person name="Stothard P."/>
            <person name="Blankenship R.E."/>
            <person name="Bauer C.E."/>
            <person name="Touchman J.W."/>
        </authorList>
    </citation>
    <scope>NUCLEOTIDE SEQUENCE [LARGE SCALE GENOMIC DNA]</scope>
    <source>
        <strain evidence="17">ATCC 51521 / SW</strain>
    </source>
</reference>
<keyword evidence="16" id="KW-0436">Ligase</keyword>
<dbReference type="STRING" id="414684.RC1_2833"/>
<dbReference type="GO" id="GO:0009329">
    <property type="term" value="C:acetate CoA-transferase complex"/>
    <property type="evidence" value="ECO:0007669"/>
    <property type="project" value="TreeGrafter"/>
</dbReference>
<evidence type="ECO:0000256" key="14">
    <source>
        <dbReference type="SAM" id="MobiDB-lite"/>
    </source>
</evidence>
<evidence type="ECO:0000256" key="8">
    <source>
        <dbReference type="ARBA" id="ARBA00022833"/>
    </source>
</evidence>
<evidence type="ECO:0000256" key="6">
    <source>
        <dbReference type="ARBA" id="ARBA00022771"/>
    </source>
</evidence>
<evidence type="ECO:0000313" key="17">
    <source>
        <dbReference type="Proteomes" id="UP000001591"/>
    </source>
</evidence>
<dbReference type="EC" id="2.1.3.15" evidence="13"/>
<dbReference type="GO" id="GO:0016743">
    <property type="term" value="F:carboxyl- or carbamoyltransferase activity"/>
    <property type="evidence" value="ECO:0007669"/>
    <property type="project" value="UniProtKB-UniRule"/>
</dbReference>
<evidence type="ECO:0000256" key="2">
    <source>
        <dbReference type="ARBA" id="ARBA00022516"/>
    </source>
</evidence>
<keyword evidence="13" id="KW-0963">Cytoplasm</keyword>
<evidence type="ECO:0000256" key="4">
    <source>
        <dbReference type="ARBA" id="ARBA00022723"/>
    </source>
</evidence>
<feature type="domain" description="CoA carboxyltransferase N-terminal" evidence="15">
    <location>
        <begin position="26"/>
        <end position="294"/>
    </location>
</feature>
<keyword evidence="3 13" id="KW-0808">Transferase</keyword>
<dbReference type="RefSeq" id="WP_012567985.1">
    <property type="nucleotide sequence ID" value="NC_011420.2"/>
</dbReference>
<name>B6IV81_RHOCS</name>
<dbReference type="GO" id="GO:0005524">
    <property type="term" value="F:ATP binding"/>
    <property type="evidence" value="ECO:0007669"/>
    <property type="project" value="UniProtKB-KW"/>
</dbReference>
<dbReference type="HOGENOM" id="CLU_015486_1_0_5"/>
<dbReference type="InterPro" id="IPR011762">
    <property type="entry name" value="COA_CT_N"/>
</dbReference>
<gene>
    <name evidence="13 16" type="primary">accD</name>
    <name evidence="16" type="ordered locus">RC1_2833</name>
</gene>
<comment type="catalytic activity">
    <reaction evidence="13">
        <text>N(6)-carboxybiotinyl-L-lysyl-[protein] + acetyl-CoA = N(6)-biotinyl-L-lysyl-[protein] + malonyl-CoA</text>
        <dbReference type="Rhea" id="RHEA:54728"/>
        <dbReference type="Rhea" id="RHEA-COMP:10505"/>
        <dbReference type="Rhea" id="RHEA-COMP:10506"/>
        <dbReference type="ChEBI" id="CHEBI:57288"/>
        <dbReference type="ChEBI" id="CHEBI:57384"/>
        <dbReference type="ChEBI" id="CHEBI:83144"/>
        <dbReference type="ChEBI" id="CHEBI:83145"/>
        <dbReference type="EC" id="2.1.3.15"/>
    </reaction>
</comment>
<accession>B6IV81</accession>
<dbReference type="SUPFAM" id="SSF52096">
    <property type="entry name" value="ClpP/crotonase"/>
    <property type="match status" value="1"/>
</dbReference>
<evidence type="ECO:0000259" key="15">
    <source>
        <dbReference type="PROSITE" id="PS50980"/>
    </source>
</evidence>
<evidence type="ECO:0000256" key="11">
    <source>
        <dbReference type="ARBA" id="ARBA00023160"/>
    </source>
</evidence>
<keyword evidence="8 13" id="KW-0862">Zinc</keyword>
<keyword evidence="11 13" id="KW-0275">Fatty acid biosynthesis</keyword>
<keyword evidence="10 13" id="KW-0443">Lipid metabolism</keyword>
<comment type="subcellular location">
    <subcellularLocation>
        <location evidence="1 13">Cytoplasm</location>
    </subcellularLocation>
</comment>
<evidence type="ECO:0000256" key="12">
    <source>
        <dbReference type="ARBA" id="ARBA00025280"/>
    </source>
</evidence>
<dbReference type="NCBIfam" id="TIGR00515">
    <property type="entry name" value="accD"/>
    <property type="match status" value="1"/>
</dbReference>
<dbReference type="OrthoDB" id="9772975at2"/>
<dbReference type="InterPro" id="IPR041010">
    <property type="entry name" value="Znf-ACC"/>
</dbReference>
<dbReference type="AlphaFoldDB" id="B6IV81"/>
<evidence type="ECO:0000256" key="1">
    <source>
        <dbReference type="ARBA" id="ARBA00004496"/>
    </source>
</evidence>
<dbReference type="Proteomes" id="UP000001591">
    <property type="component" value="Chromosome"/>
</dbReference>
<evidence type="ECO:0000256" key="10">
    <source>
        <dbReference type="ARBA" id="ARBA00023098"/>
    </source>
</evidence>
<comment type="function">
    <text evidence="12 13">Component of the acetyl coenzyme A carboxylase (ACC) complex. Biotin carboxylase (BC) catalyzes the carboxylation of biotin on its carrier protein (BCCP) and then the CO(2) group is transferred by the transcarboxylase to acetyl-CoA to form malonyl-CoA.</text>
</comment>
<feature type="binding site" evidence="13">
    <location>
        <position position="33"/>
    </location>
    <ligand>
        <name>Zn(2+)</name>
        <dbReference type="ChEBI" id="CHEBI:29105"/>
    </ligand>
</feature>
<dbReference type="GO" id="GO:0003989">
    <property type="term" value="F:acetyl-CoA carboxylase activity"/>
    <property type="evidence" value="ECO:0007669"/>
    <property type="project" value="InterPro"/>
</dbReference>
<dbReference type="Gene3D" id="3.90.226.10">
    <property type="entry name" value="2-enoyl-CoA Hydratase, Chain A, domain 1"/>
    <property type="match status" value="1"/>
</dbReference>
<comment type="cofactor">
    <cofactor evidence="13">
        <name>Zn(2+)</name>
        <dbReference type="ChEBI" id="CHEBI:29105"/>
    </cofactor>
    <text evidence="13">Binds 1 zinc ion per subunit.</text>
</comment>
<sequence length="379" mass="39796">MNWLTNFVRPKIRALVSSKKEVPDNLWLKCPSCEAMIFHRDLEENLHVCQHCGFHMRLSPDRRLEMLLDEGFQTIELPKAIQDPLKFRDLKRYTDRMKDAQTKTGRNDAIIVAHGRMDGHPAVIAAFDFSFMGGSMGIAVGEGLLAAAKLAVLQQAPLIVVPASGGARMQEGILSLMQMPRSVIAVEMVKEAGLPYLVVLTDPTTGGVTASFAMLGDVHLAEPGAQIGFAGARVIENTIRETLPEGFQRSEYLLEHGMVDMVVPRKDLKQTLVRLIDLLRRPGPEAEPLPEPEKVPEAPAATVPPPPPPPPPPPAAAAAVVVATAAAATAAVVGAAGVATAAPAGSATPPASSTAAAAVVGAAGVATAAPASTPAPSED</sequence>
<dbReference type="PROSITE" id="PS50980">
    <property type="entry name" value="COA_CT_NTER"/>
    <property type="match status" value="1"/>
</dbReference>
<evidence type="ECO:0000313" key="16">
    <source>
        <dbReference type="EMBL" id="ACJ00205.1"/>
    </source>
</evidence>
<feature type="region of interest" description="Disordered" evidence="14">
    <location>
        <begin position="282"/>
        <end position="316"/>
    </location>
</feature>